<dbReference type="GeneID" id="14921261"/>
<dbReference type="KEGG" id="acan:ACA1_352740"/>
<gene>
    <name evidence="1" type="ORF">ACA1_352740</name>
</gene>
<proteinExistence type="predicted"/>
<dbReference type="RefSeq" id="XP_004342821.1">
    <property type="nucleotide sequence ID" value="XM_004342772.1"/>
</dbReference>
<reference evidence="1 2" key="1">
    <citation type="journal article" date="2013" name="Genome Biol.">
        <title>Genome of Acanthamoeba castellanii highlights extensive lateral gene transfer and early evolution of tyrosine kinase signaling.</title>
        <authorList>
            <person name="Clarke M."/>
            <person name="Lohan A.J."/>
            <person name="Liu B."/>
            <person name="Lagkouvardos I."/>
            <person name="Roy S."/>
            <person name="Zafar N."/>
            <person name="Bertelli C."/>
            <person name="Schilde C."/>
            <person name="Kianianmomeni A."/>
            <person name="Burglin T.R."/>
            <person name="Frech C."/>
            <person name="Turcotte B."/>
            <person name="Kopec K.O."/>
            <person name="Synnott J.M."/>
            <person name="Choo C."/>
            <person name="Paponov I."/>
            <person name="Finkler A."/>
            <person name="Soon Heng Tan C."/>
            <person name="Hutchins A.P."/>
            <person name="Weinmeier T."/>
            <person name="Rattei T."/>
            <person name="Chu J.S."/>
            <person name="Gimenez G."/>
            <person name="Irimia M."/>
            <person name="Rigden D.J."/>
            <person name="Fitzpatrick D.A."/>
            <person name="Lorenzo-Morales J."/>
            <person name="Bateman A."/>
            <person name="Chiu C.H."/>
            <person name="Tang P."/>
            <person name="Hegemann P."/>
            <person name="Fromm H."/>
            <person name="Raoult D."/>
            <person name="Greub G."/>
            <person name="Miranda-Saavedra D."/>
            <person name="Chen N."/>
            <person name="Nash P."/>
            <person name="Ginger M.L."/>
            <person name="Horn M."/>
            <person name="Schaap P."/>
            <person name="Caler L."/>
            <person name="Loftus B."/>
        </authorList>
    </citation>
    <scope>NUCLEOTIDE SEQUENCE [LARGE SCALE GENOMIC DNA]</scope>
    <source>
        <strain evidence="1 2">Neff</strain>
    </source>
</reference>
<dbReference type="AlphaFoldDB" id="L8H7E3"/>
<evidence type="ECO:0000313" key="2">
    <source>
        <dbReference type="Proteomes" id="UP000011083"/>
    </source>
</evidence>
<organism evidence="1 2">
    <name type="scientific">Acanthamoeba castellanii (strain ATCC 30010 / Neff)</name>
    <dbReference type="NCBI Taxonomy" id="1257118"/>
    <lineage>
        <taxon>Eukaryota</taxon>
        <taxon>Amoebozoa</taxon>
        <taxon>Discosea</taxon>
        <taxon>Longamoebia</taxon>
        <taxon>Centramoebida</taxon>
        <taxon>Acanthamoebidae</taxon>
        <taxon>Acanthamoeba</taxon>
    </lineage>
</organism>
<sequence length="68" mass="7474">MTFWRRVVQREVAPLVQAEQQGSSPTGSGGGVAWSQYDFVGRVITSLSIRDENRVPWSSTAQFPASTC</sequence>
<evidence type="ECO:0000313" key="1">
    <source>
        <dbReference type="EMBL" id="ELR20406.1"/>
    </source>
</evidence>
<dbReference type="Proteomes" id="UP000011083">
    <property type="component" value="Unassembled WGS sequence"/>
</dbReference>
<dbReference type="EMBL" id="KB007918">
    <property type="protein sequence ID" value="ELR20406.1"/>
    <property type="molecule type" value="Genomic_DNA"/>
</dbReference>
<keyword evidence="2" id="KW-1185">Reference proteome</keyword>
<accession>L8H7E3</accession>
<name>L8H7E3_ACACF</name>
<protein>
    <submittedName>
        <fullName evidence="1">Uncharacterized protein</fullName>
    </submittedName>
</protein>
<dbReference type="VEuPathDB" id="AmoebaDB:ACA1_352740"/>